<evidence type="ECO:0000256" key="1">
    <source>
        <dbReference type="ARBA" id="ARBA00022723"/>
    </source>
</evidence>
<dbReference type="PROSITE" id="PS50188">
    <property type="entry name" value="B302_SPRY"/>
    <property type="match status" value="1"/>
</dbReference>
<dbReference type="InterPro" id="IPR003877">
    <property type="entry name" value="SPRY_dom"/>
</dbReference>
<evidence type="ECO:0000256" key="4">
    <source>
        <dbReference type="ARBA" id="ARBA00023054"/>
    </source>
</evidence>
<dbReference type="RefSeq" id="XP_041426544.1">
    <property type="nucleotide sequence ID" value="XM_041570610.1"/>
</dbReference>
<feature type="region of interest" description="Disordered" evidence="5">
    <location>
        <begin position="1"/>
        <end position="20"/>
    </location>
</feature>
<dbReference type="InterPro" id="IPR043136">
    <property type="entry name" value="B30.2/SPRY_sf"/>
</dbReference>
<evidence type="ECO:0000256" key="3">
    <source>
        <dbReference type="ARBA" id="ARBA00022833"/>
    </source>
</evidence>
<evidence type="ECO:0000256" key="5">
    <source>
        <dbReference type="SAM" id="MobiDB-lite"/>
    </source>
</evidence>
<evidence type="ECO:0000256" key="2">
    <source>
        <dbReference type="ARBA" id="ARBA00022771"/>
    </source>
</evidence>
<proteinExistence type="predicted"/>
<dbReference type="InterPro" id="IPR051051">
    <property type="entry name" value="E3_ubiq-ligase_TRIM/RNF"/>
</dbReference>
<dbReference type="SUPFAM" id="SSF49899">
    <property type="entry name" value="Concanavalin A-like lectins/glucanases"/>
    <property type="match status" value="1"/>
</dbReference>
<gene>
    <name evidence="8" type="primary">LOC121396011</name>
</gene>
<dbReference type="PANTHER" id="PTHR25465">
    <property type="entry name" value="B-BOX DOMAIN CONTAINING"/>
    <property type="match status" value="1"/>
</dbReference>
<dbReference type="Pfam" id="PF13765">
    <property type="entry name" value="PRY"/>
    <property type="match status" value="1"/>
</dbReference>
<accession>A0A8J1LC45</accession>
<dbReference type="InterPro" id="IPR001870">
    <property type="entry name" value="B30.2/SPRY"/>
</dbReference>
<reference evidence="8" key="1">
    <citation type="submission" date="2025-08" db="UniProtKB">
        <authorList>
            <consortium name="RefSeq"/>
        </authorList>
    </citation>
    <scope>IDENTIFICATION</scope>
    <source>
        <strain evidence="8">J_2021</strain>
        <tissue evidence="8">Erythrocytes</tissue>
    </source>
</reference>
<dbReference type="CDD" id="cd12891">
    <property type="entry name" value="SPRY_PRY_C-I_2"/>
    <property type="match status" value="1"/>
</dbReference>
<keyword evidence="2" id="KW-0863">Zinc-finger</keyword>
<dbReference type="GO" id="GO:0008270">
    <property type="term" value="F:zinc ion binding"/>
    <property type="evidence" value="ECO:0007669"/>
    <property type="project" value="UniProtKB-KW"/>
</dbReference>
<keyword evidence="1" id="KW-0479">Metal-binding</keyword>
<dbReference type="Gene3D" id="2.60.120.920">
    <property type="match status" value="1"/>
</dbReference>
<evidence type="ECO:0000313" key="7">
    <source>
        <dbReference type="Proteomes" id="UP000186698"/>
    </source>
</evidence>
<sequence>MGDETAFCGTEGTDNESTGLAGTGENGCIYGQEATDLLLDINTAGDYVSVSGDMKFTSCSHTYQNHPQTPERFEVSQVLSDRSFSSGRHYWDVEACDSGDWMVGVAYPSIERKGGDQAYIGQNNKSWCLRRWCNQYSVRHDSEEPCLAHDPSCGRIRISLDYEAGILSFYELSEPIRHLHTFTATFTEPLHVAFFIWGGEGTWVRIIS</sequence>
<keyword evidence="7" id="KW-1185">Reference proteome</keyword>
<dbReference type="Pfam" id="PF00622">
    <property type="entry name" value="SPRY"/>
    <property type="match status" value="1"/>
</dbReference>
<evidence type="ECO:0000313" key="8">
    <source>
        <dbReference type="RefSeq" id="XP_041426544.1"/>
    </source>
</evidence>
<dbReference type="KEGG" id="xla:121396011"/>
<dbReference type="AlphaFoldDB" id="A0A8J1LC45"/>
<dbReference type="InterPro" id="IPR003879">
    <property type="entry name" value="Butyrophylin_SPRY"/>
</dbReference>
<dbReference type="GO" id="GO:0005737">
    <property type="term" value="C:cytoplasm"/>
    <property type="evidence" value="ECO:0007669"/>
    <property type="project" value="UniProtKB-ARBA"/>
</dbReference>
<dbReference type="Proteomes" id="UP000186698">
    <property type="component" value="Chromosome 1L"/>
</dbReference>
<dbReference type="InterPro" id="IPR013320">
    <property type="entry name" value="ConA-like_dom_sf"/>
</dbReference>
<keyword evidence="3" id="KW-0862">Zinc</keyword>
<dbReference type="SMART" id="SM00589">
    <property type="entry name" value="PRY"/>
    <property type="match status" value="1"/>
</dbReference>
<dbReference type="PANTHER" id="PTHR25465:SF71">
    <property type="entry name" value="E3 UBIQUITIN-PROTEIN LIGASE TRIM39-LIKE"/>
    <property type="match status" value="1"/>
</dbReference>
<dbReference type="InterPro" id="IPR006574">
    <property type="entry name" value="PRY"/>
</dbReference>
<dbReference type="SMART" id="SM00449">
    <property type="entry name" value="SPRY"/>
    <property type="match status" value="1"/>
</dbReference>
<organism evidence="7 8">
    <name type="scientific">Xenopus laevis</name>
    <name type="common">African clawed frog</name>
    <dbReference type="NCBI Taxonomy" id="8355"/>
    <lineage>
        <taxon>Eukaryota</taxon>
        <taxon>Metazoa</taxon>
        <taxon>Chordata</taxon>
        <taxon>Craniata</taxon>
        <taxon>Vertebrata</taxon>
        <taxon>Euteleostomi</taxon>
        <taxon>Amphibia</taxon>
        <taxon>Batrachia</taxon>
        <taxon>Anura</taxon>
        <taxon>Pipoidea</taxon>
        <taxon>Pipidae</taxon>
        <taxon>Xenopodinae</taxon>
        <taxon>Xenopus</taxon>
        <taxon>Xenopus</taxon>
    </lineage>
</organism>
<feature type="domain" description="B30.2/SPRY" evidence="6">
    <location>
        <begin position="17"/>
        <end position="208"/>
    </location>
</feature>
<name>A0A8J1LC45_XENLA</name>
<dbReference type="PRINTS" id="PR01407">
    <property type="entry name" value="BUTYPHLNCDUF"/>
</dbReference>
<protein>
    <submittedName>
        <fullName evidence="8">Tripartite motif-containing protein 14-like</fullName>
    </submittedName>
</protein>
<keyword evidence="4" id="KW-0175">Coiled coil</keyword>
<dbReference type="GeneID" id="121396011"/>
<evidence type="ECO:0000259" key="6">
    <source>
        <dbReference type="PROSITE" id="PS50188"/>
    </source>
</evidence>
<dbReference type="OrthoDB" id="128536at2759"/>